<dbReference type="Gene3D" id="2.160.20.110">
    <property type="match status" value="2"/>
</dbReference>
<sequence length="968" mass="100097">MMMRIFSVVTALVLLIGLVPLQVLAGSQDTMKGSGTEADPYVILTLEHLNEMRNNLSAHYMLGADLNASETADWNSGEGFIPIGGNGNDSSQFTGVFDGKGHVISDLTINRPLTHSIGLFGIIGPDGVVRNVGLAGGSITGKSHTGGLAGRNYGTVDQSYVASVVSSAAGTVGGLVGYNGSGSEVTSSYAAGSVSGGNYVGGLVGRNDDTVSASYATGTVDGANIVGGLIGDNEGGTVTQSYATGAVSGSGDHVGGLLGYNISAFVSQSYATGSVRGNVAVGGLVGGTDFGLISQSYATGDVSGGSFAGGLIGINGFGELNTSFWDTETSGQSSACGYDTGICSASGLTTPQALTQADYSGWDFTNDWFMLEGATRPFLRSEYSATISNTHQLQLMALDLENHYTLAKNLDFGTTFTDTSRSDMWATRTGGGMVTGSGFVPIGWNGLSFSGIFDGQGRKISHLTIHRPQSSDIGPFGSVRPSGVVKNIGLDSAAVTGNIAVGGVIGKTLGTVSNAYYIGSVNGMNFVGGLVGQTSGGTVSESFAAGSVDGHTGVGGLIGESCAEVSEAYAAGTVTGDMYTGGLVGNNQPGGTVSEGFYDSQTTRQSDDGKGHPTTTAQMKRQSTFKLWDFTDTWMIEEGTAYPVLQAAADSRGLDMAPPTIVSAKVEDEHPDSVIVMIDEEISISEPDGITIEVDGRDVPVTNLNLSEPKVVSFTVNQAVEPEQEVSISYDGQLGNIVDAAHNPLDNFAHRTVENNLTRLEAPANLTATADDSRISLHWDSVTKADSYNIYMSTASGVYSELPAATTTGATYSVTGLTYGTYYFTVRSSNAKEDSDYSAEVKASLQDLLPPTVGITMKTADGIDYEDHSWTNQNVTVTASAADADSGLASFTYSVDGGVTWSPYTSDIVLQGDNVYLIVFKAVDAAGNEAVEGRTVKISSSGLMLTPSLTKSDGSAIRAEHGRTPALR</sequence>
<evidence type="ECO:0000313" key="4">
    <source>
        <dbReference type="Proteomes" id="UP000637643"/>
    </source>
</evidence>
<gene>
    <name evidence="3" type="ORF">GCM10010912_56270</name>
</gene>
<feature type="region of interest" description="Disordered" evidence="1">
    <location>
        <begin position="592"/>
        <end position="618"/>
    </location>
</feature>
<evidence type="ECO:0000256" key="1">
    <source>
        <dbReference type="SAM" id="MobiDB-lite"/>
    </source>
</evidence>
<dbReference type="EMBL" id="BMKR01000037">
    <property type="protein sequence ID" value="GGG04273.1"/>
    <property type="molecule type" value="Genomic_DNA"/>
</dbReference>
<dbReference type="Pfam" id="PF07581">
    <property type="entry name" value="Glug"/>
    <property type="match status" value="2"/>
</dbReference>
<reference evidence="3" key="2">
    <citation type="submission" date="2020-09" db="EMBL/GenBank/DDBJ databases">
        <authorList>
            <person name="Sun Q."/>
            <person name="Zhou Y."/>
        </authorList>
    </citation>
    <scope>NUCLEOTIDE SEQUENCE</scope>
    <source>
        <strain evidence="3">CGMCC 1.16134</strain>
    </source>
</reference>
<evidence type="ECO:0000259" key="2">
    <source>
        <dbReference type="PROSITE" id="PS50853"/>
    </source>
</evidence>
<dbReference type="Proteomes" id="UP000637643">
    <property type="component" value="Unassembled WGS sequence"/>
</dbReference>
<dbReference type="InterPro" id="IPR013783">
    <property type="entry name" value="Ig-like_fold"/>
</dbReference>
<feature type="domain" description="Fibronectin type-III" evidence="2">
    <location>
        <begin position="762"/>
        <end position="851"/>
    </location>
</feature>
<comment type="caution">
    <text evidence="3">The sequence shown here is derived from an EMBL/GenBank/DDBJ whole genome shotgun (WGS) entry which is preliminary data.</text>
</comment>
<dbReference type="InterPro" id="IPR011493">
    <property type="entry name" value="GLUG"/>
</dbReference>
<name>A0A917FVE8_9BACL</name>
<dbReference type="InterPro" id="IPR058094">
    <property type="entry name" value="Ig-like_OmpL47-like"/>
</dbReference>
<reference evidence="3" key="1">
    <citation type="journal article" date="2014" name="Int. J. Syst. Evol. Microbiol.">
        <title>Complete genome sequence of Corynebacterium casei LMG S-19264T (=DSM 44701T), isolated from a smear-ripened cheese.</title>
        <authorList>
            <consortium name="US DOE Joint Genome Institute (JGI-PGF)"/>
            <person name="Walter F."/>
            <person name="Albersmeier A."/>
            <person name="Kalinowski J."/>
            <person name="Ruckert C."/>
        </authorList>
    </citation>
    <scope>NUCLEOTIDE SEQUENCE</scope>
    <source>
        <strain evidence="3">CGMCC 1.16134</strain>
    </source>
</reference>
<dbReference type="SUPFAM" id="SSF49265">
    <property type="entry name" value="Fibronectin type III"/>
    <property type="match status" value="1"/>
</dbReference>
<dbReference type="Gene3D" id="2.60.40.10">
    <property type="entry name" value="Immunoglobulins"/>
    <property type="match status" value="1"/>
</dbReference>
<protein>
    <recommendedName>
        <fullName evidence="2">Fibronectin type-III domain-containing protein</fullName>
    </recommendedName>
</protein>
<dbReference type="InterPro" id="IPR003961">
    <property type="entry name" value="FN3_dom"/>
</dbReference>
<dbReference type="AlphaFoldDB" id="A0A917FVE8"/>
<dbReference type="CDD" id="cd00063">
    <property type="entry name" value="FN3"/>
    <property type="match status" value="1"/>
</dbReference>
<evidence type="ECO:0000313" key="3">
    <source>
        <dbReference type="EMBL" id="GGG04273.1"/>
    </source>
</evidence>
<dbReference type="NCBIfam" id="NF047446">
    <property type="entry name" value="barrel_OmpL47"/>
    <property type="match status" value="1"/>
</dbReference>
<dbReference type="InterPro" id="IPR036116">
    <property type="entry name" value="FN3_sf"/>
</dbReference>
<keyword evidence="4" id="KW-1185">Reference proteome</keyword>
<dbReference type="SMART" id="SM00060">
    <property type="entry name" value="FN3"/>
    <property type="match status" value="1"/>
</dbReference>
<accession>A0A917FVE8</accession>
<proteinExistence type="predicted"/>
<dbReference type="PROSITE" id="PS50853">
    <property type="entry name" value="FN3"/>
    <property type="match status" value="1"/>
</dbReference>
<organism evidence="3 4">
    <name type="scientific">Paenibacillus albidus</name>
    <dbReference type="NCBI Taxonomy" id="2041023"/>
    <lineage>
        <taxon>Bacteria</taxon>
        <taxon>Bacillati</taxon>
        <taxon>Bacillota</taxon>
        <taxon>Bacilli</taxon>
        <taxon>Bacillales</taxon>
        <taxon>Paenibacillaceae</taxon>
        <taxon>Paenibacillus</taxon>
    </lineage>
</organism>